<dbReference type="Proteomes" id="UP000258928">
    <property type="component" value="Unassembled WGS sequence"/>
</dbReference>
<organism evidence="1 2">
    <name type="scientific">Klebsiella variicola</name>
    <dbReference type="NCBI Taxonomy" id="244366"/>
    <lineage>
        <taxon>Bacteria</taxon>
        <taxon>Pseudomonadati</taxon>
        <taxon>Pseudomonadota</taxon>
        <taxon>Gammaproteobacteria</taxon>
        <taxon>Enterobacterales</taxon>
        <taxon>Enterobacteriaceae</taxon>
        <taxon>Klebsiella/Raoultella group</taxon>
        <taxon>Klebsiella</taxon>
        <taxon>Klebsiella pneumoniae complex</taxon>
    </lineage>
</organism>
<dbReference type="EMBL" id="UKAS01000051">
    <property type="protein sequence ID" value="SXF99753.1"/>
    <property type="molecule type" value="Genomic_DNA"/>
</dbReference>
<evidence type="ECO:0000313" key="1">
    <source>
        <dbReference type="EMBL" id="SXF99753.1"/>
    </source>
</evidence>
<protein>
    <submittedName>
        <fullName evidence="1">Uncharacterized protein</fullName>
    </submittedName>
</protein>
<proteinExistence type="predicted"/>
<comment type="caution">
    <text evidence="1">The sequence shown here is derived from an EMBL/GenBank/DDBJ whole genome shotgun (WGS) entry which is preliminary data.</text>
</comment>
<name>A0ABD7PEP2_KLEVA</name>
<accession>A0ABD7PEP2</accession>
<reference evidence="1 2" key="1">
    <citation type="submission" date="2018-08" db="EMBL/GenBank/DDBJ databases">
        <authorList>
            <consortium name="Pathogen Informatics"/>
        </authorList>
    </citation>
    <scope>NUCLEOTIDE SEQUENCE [LARGE SCALE GENOMIC DNA]</scope>
    <source>
        <strain evidence="1 2">EuSCAPE_TR218</strain>
    </source>
</reference>
<sequence length="49" mass="5564">MSLLIVGNGDMLLHQFNDPVNKNAQFAVDMAVRRKRQVQGHWADTPLCK</sequence>
<evidence type="ECO:0000313" key="2">
    <source>
        <dbReference type="Proteomes" id="UP000258928"/>
    </source>
</evidence>
<dbReference type="AlphaFoldDB" id="A0ABD7PEP2"/>
<gene>
    <name evidence="1" type="ORF">SAMEA3729809_05600</name>
</gene>